<dbReference type="KEGG" id="pbar:105422265"/>
<feature type="transmembrane region" description="Helical" evidence="1">
    <location>
        <begin position="207"/>
        <end position="231"/>
    </location>
</feature>
<accession>A0A6I9VVU4</accession>
<dbReference type="OrthoDB" id="7539293at2759"/>
<dbReference type="AlphaFoldDB" id="A0A6I9VVU4"/>
<dbReference type="GeneID" id="105422265"/>
<keyword evidence="2" id="KW-1185">Reference proteome</keyword>
<keyword evidence="1" id="KW-0812">Transmembrane</keyword>
<sequence>MSRNAGKDFSASPEIEQLLPADIHHDMPNTCVRLQSNGLLSVNESHLQSSVSSLRQSPQDKSVELNSNAHIDETSSGPTSVIISSSIIANGNETNDDPPPYTVIPPPYSTFASPDHGWPYGLFSFGNPYSTDDTTCRMEIPLTPFQAYLTPATGFHPEGINSQYLSYQMPLMPHRFFKFGSHMNSLTRETVDNEIAEKVDDRKSRRYGAILVAAAVIIFLMALSLMVRFVMERSWWRR</sequence>
<dbReference type="RefSeq" id="XP_011629874.1">
    <property type="nucleotide sequence ID" value="XM_011631572.1"/>
</dbReference>
<proteinExistence type="predicted"/>
<gene>
    <name evidence="3" type="primary">LOC105422265</name>
</gene>
<evidence type="ECO:0000313" key="2">
    <source>
        <dbReference type="Proteomes" id="UP000504615"/>
    </source>
</evidence>
<keyword evidence="1" id="KW-0472">Membrane</keyword>
<evidence type="ECO:0000256" key="1">
    <source>
        <dbReference type="SAM" id="Phobius"/>
    </source>
</evidence>
<reference evidence="3" key="1">
    <citation type="submission" date="2025-08" db="UniProtKB">
        <authorList>
            <consortium name="RefSeq"/>
        </authorList>
    </citation>
    <scope>IDENTIFICATION</scope>
</reference>
<evidence type="ECO:0000313" key="3">
    <source>
        <dbReference type="RefSeq" id="XP_011629874.1"/>
    </source>
</evidence>
<organism evidence="2 3">
    <name type="scientific">Pogonomyrmex barbatus</name>
    <name type="common">red harvester ant</name>
    <dbReference type="NCBI Taxonomy" id="144034"/>
    <lineage>
        <taxon>Eukaryota</taxon>
        <taxon>Metazoa</taxon>
        <taxon>Ecdysozoa</taxon>
        <taxon>Arthropoda</taxon>
        <taxon>Hexapoda</taxon>
        <taxon>Insecta</taxon>
        <taxon>Pterygota</taxon>
        <taxon>Neoptera</taxon>
        <taxon>Endopterygota</taxon>
        <taxon>Hymenoptera</taxon>
        <taxon>Apocrita</taxon>
        <taxon>Aculeata</taxon>
        <taxon>Formicoidea</taxon>
        <taxon>Formicidae</taxon>
        <taxon>Myrmicinae</taxon>
        <taxon>Pogonomyrmex</taxon>
    </lineage>
</organism>
<protein>
    <submittedName>
        <fullName evidence="3">Uncharacterized protein LOC105422265 isoform X1</fullName>
    </submittedName>
</protein>
<name>A0A6I9VVU4_9HYME</name>
<dbReference type="Proteomes" id="UP000504615">
    <property type="component" value="Unplaced"/>
</dbReference>
<keyword evidence="1" id="KW-1133">Transmembrane helix</keyword>